<dbReference type="HOGENOM" id="CLU_799750_0_0_1"/>
<sequence>MNPESMQQQLRNSKWFVGNVNGEENHLVALLPMSSSTILTIVCVSLNSLVPNVFKLTQNQFLKQCQNQGFTDSTSLNQIRLKLIDILQFPKKISKFGIIDSKLNFNFSISANINVSINSVSSQVTKDMCFMILQNVSSVLLQLINVSAHYQSIQRDIIDRKQKCLDFLVRSVKDLDGGSKIINQWAPENSKNYDNLQPSTDDDIAIDILNKGSLPLQDSPTNSLKALFPLQEKLCGIAQYKESEESSKGGIEFFAAKEPFDDDFELQVNQPTMAQANSDSSAKSEGEFKARVTKRDADSLSCMEKFPGLESPSPERTKSFSVTPSTSSSAGVYPRKKRRFGKIEIKN</sequence>
<gene>
    <name evidence="2" type="ORF">SU7_2298</name>
</gene>
<dbReference type="Proteomes" id="UP000006968">
    <property type="component" value="Chromosome XII"/>
</dbReference>
<feature type="compositionally biased region" description="Basic and acidic residues" evidence="1">
    <location>
        <begin position="282"/>
        <end position="298"/>
    </location>
</feature>
<reference evidence="2 3" key="1">
    <citation type="journal article" date="2013" name="BMC Genomics">
        <title>High quality de novo sequencing and assembly of the Saccharomyces arboricolus genome.</title>
        <authorList>
            <person name="Liti G."/>
            <person name="Nguyen Ba A.N."/>
            <person name="Blythe M."/>
            <person name="Mueller C.A."/>
            <person name="Bergstroem A."/>
            <person name="Cubillos F.A."/>
            <person name="Dafhnis-Calas F."/>
            <person name="Khoshraftar S."/>
            <person name="Malla S."/>
            <person name="Mehta N."/>
            <person name="Siow C.C."/>
            <person name="Warringer J."/>
            <person name="Moses A.M."/>
            <person name="Louis E.J."/>
            <person name="Nieduszynski C.A."/>
        </authorList>
    </citation>
    <scope>NUCLEOTIDE SEQUENCE [LARGE SCALE GENOMIC DNA]</scope>
    <source>
        <strain evidence="3">H-6 / AS 2.3317 / CBS 10644</strain>
    </source>
</reference>
<evidence type="ECO:0000256" key="1">
    <source>
        <dbReference type="SAM" id="MobiDB-lite"/>
    </source>
</evidence>
<protein>
    <submittedName>
        <fullName evidence="2">Nej1p</fullName>
    </submittedName>
</protein>
<keyword evidence="3" id="KW-1185">Reference proteome</keyword>
<proteinExistence type="predicted"/>
<comment type="caution">
    <text evidence="2">The sequence shown here is derived from an EMBL/GenBank/DDBJ whole genome shotgun (WGS) entry which is preliminary data.</text>
</comment>
<evidence type="ECO:0000313" key="3">
    <source>
        <dbReference type="Proteomes" id="UP000006968"/>
    </source>
</evidence>
<accession>J8PKA8</accession>
<dbReference type="EMBL" id="ALIE01000145">
    <property type="protein sequence ID" value="EJS42540.1"/>
    <property type="molecule type" value="Genomic_DNA"/>
</dbReference>
<evidence type="ECO:0000313" key="2">
    <source>
        <dbReference type="EMBL" id="EJS42540.1"/>
    </source>
</evidence>
<name>J8PKA8_SACAR</name>
<dbReference type="AlphaFoldDB" id="J8PKA8"/>
<organism evidence="2 3">
    <name type="scientific">Saccharomyces arboricola (strain H-6 / AS 2.3317 / CBS 10644)</name>
    <name type="common">Yeast</name>
    <dbReference type="NCBI Taxonomy" id="1160507"/>
    <lineage>
        <taxon>Eukaryota</taxon>
        <taxon>Fungi</taxon>
        <taxon>Dikarya</taxon>
        <taxon>Ascomycota</taxon>
        <taxon>Saccharomycotina</taxon>
        <taxon>Saccharomycetes</taxon>
        <taxon>Saccharomycetales</taxon>
        <taxon>Saccharomycetaceae</taxon>
        <taxon>Saccharomyces</taxon>
    </lineage>
</organism>
<dbReference type="OrthoDB" id="4049856at2759"/>
<feature type="compositionally biased region" description="Low complexity" evidence="1">
    <location>
        <begin position="319"/>
        <end position="329"/>
    </location>
</feature>
<feature type="region of interest" description="Disordered" evidence="1">
    <location>
        <begin position="273"/>
        <end position="347"/>
    </location>
</feature>